<evidence type="ECO:0000256" key="5">
    <source>
        <dbReference type="ARBA" id="ARBA00022989"/>
    </source>
</evidence>
<keyword evidence="3" id="KW-0813">Transport</keyword>
<dbReference type="InterPro" id="IPR009887">
    <property type="entry name" value="ANKH"/>
</dbReference>
<dbReference type="Pfam" id="PF07260">
    <property type="entry name" value="ANKH"/>
    <property type="match status" value="1"/>
</dbReference>
<evidence type="ECO:0000256" key="4">
    <source>
        <dbReference type="ARBA" id="ARBA00022692"/>
    </source>
</evidence>
<dbReference type="GO" id="GO:0005886">
    <property type="term" value="C:plasma membrane"/>
    <property type="evidence" value="ECO:0007669"/>
    <property type="project" value="TreeGrafter"/>
</dbReference>
<dbReference type="PANTHER" id="PTHR28384:SF1">
    <property type="entry name" value="PROGRESSIVE ANKYLOSIS PROTEIN HOMOLOG"/>
    <property type="match status" value="1"/>
</dbReference>
<feature type="transmembrane region" description="Helical" evidence="7">
    <location>
        <begin position="371"/>
        <end position="388"/>
    </location>
</feature>
<dbReference type="Proteomes" id="UP000749559">
    <property type="component" value="Unassembled WGS sequence"/>
</dbReference>
<dbReference type="GO" id="GO:0035435">
    <property type="term" value="P:phosphate ion transmembrane transport"/>
    <property type="evidence" value="ECO:0007669"/>
    <property type="project" value="InterPro"/>
</dbReference>
<sequence length="459" mass="51425">MTFKGHDMADIDWGKCMLIFQIFLPTAIANMEPAIARIVDILSQTYTQDINESLVVVSLTVSIASILRAYLSPSQASQIFIILVNSKADLKKGLIFVLCSSTITAGIFLVIGLTPVGYIIQVLFRITNQQLEEVQFGIASLCLLSVILNIGYGIHGLLLKKRHTYFCLLAEVLNFISKIGSAFCLMATPLITKRPILIFVISIYVAAFAYLLLSFIGYKIYLINDLPAESTIKLTYHQMIKVTLPLGLHELIERCETFILSFTVAQLTPSESMRSMALANIQVLHASFYLLRRTLTSIATMVPAYMASGMNSSLHFDYELVICTSMIAFVSFLISISMCWITPITRVIFLYLVHISEENLIAVYYPFKLYTFWPIIQTFALFSFGILLHKKDTKMSIVSSACQVITLGSLPFALDHLGFDILLSSVIALFTAQSFTAGILFSYLYLKYLRKSQSHQKQV</sequence>
<reference evidence="8" key="1">
    <citation type="submission" date="2022-03" db="EMBL/GenBank/DDBJ databases">
        <authorList>
            <person name="Martin C."/>
        </authorList>
    </citation>
    <scope>NUCLEOTIDE SEQUENCE</scope>
</reference>
<dbReference type="AlphaFoldDB" id="A0A8S4N4N2"/>
<feature type="transmembrane region" description="Helical" evidence="7">
    <location>
        <begin position="196"/>
        <end position="218"/>
    </location>
</feature>
<feature type="transmembrane region" description="Helical" evidence="7">
    <location>
        <begin position="426"/>
        <end position="446"/>
    </location>
</feature>
<dbReference type="PANTHER" id="PTHR28384">
    <property type="entry name" value="PROGRESSIVE ANKYLOSIS PROTEIN HOMOLOG"/>
    <property type="match status" value="1"/>
</dbReference>
<dbReference type="GO" id="GO:0005315">
    <property type="term" value="F:phosphate transmembrane transporter activity"/>
    <property type="evidence" value="ECO:0007669"/>
    <property type="project" value="InterPro"/>
</dbReference>
<dbReference type="OrthoDB" id="10055429at2759"/>
<gene>
    <name evidence="8" type="ORF">OFUS_LOCUS2785</name>
</gene>
<organism evidence="8 9">
    <name type="scientific">Owenia fusiformis</name>
    <name type="common">Polychaete worm</name>
    <dbReference type="NCBI Taxonomy" id="6347"/>
    <lineage>
        <taxon>Eukaryota</taxon>
        <taxon>Metazoa</taxon>
        <taxon>Spiralia</taxon>
        <taxon>Lophotrochozoa</taxon>
        <taxon>Annelida</taxon>
        <taxon>Polychaeta</taxon>
        <taxon>Sedentaria</taxon>
        <taxon>Canalipalpata</taxon>
        <taxon>Sabellida</taxon>
        <taxon>Oweniida</taxon>
        <taxon>Oweniidae</taxon>
        <taxon>Owenia</taxon>
    </lineage>
</organism>
<feature type="transmembrane region" description="Helical" evidence="7">
    <location>
        <begin position="93"/>
        <end position="124"/>
    </location>
</feature>
<protein>
    <submittedName>
        <fullName evidence="8">Uncharacterized protein</fullName>
    </submittedName>
</protein>
<dbReference type="GO" id="GO:0030504">
    <property type="term" value="F:inorganic diphosphate transmembrane transporter activity"/>
    <property type="evidence" value="ECO:0007669"/>
    <property type="project" value="TreeGrafter"/>
</dbReference>
<feature type="transmembrane region" description="Helical" evidence="7">
    <location>
        <begin position="165"/>
        <end position="190"/>
    </location>
</feature>
<comment type="subcellular location">
    <subcellularLocation>
        <location evidence="1">Membrane</location>
        <topology evidence="1">Multi-pass membrane protein</topology>
    </subcellularLocation>
</comment>
<dbReference type="EMBL" id="CAIIXF020000001">
    <property type="protein sequence ID" value="CAH1775488.1"/>
    <property type="molecule type" value="Genomic_DNA"/>
</dbReference>
<evidence type="ECO:0000313" key="9">
    <source>
        <dbReference type="Proteomes" id="UP000749559"/>
    </source>
</evidence>
<feature type="transmembrane region" description="Helical" evidence="7">
    <location>
        <begin position="395"/>
        <end position="414"/>
    </location>
</feature>
<keyword evidence="6 7" id="KW-0472">Membrane</keyword>
<accession>A0A8S4N4N2</accession>
<evidence type="ECO:0000256" key="6">
    <source>
        <dbReference type="ARBA" id="ARBA00023136"/>
    </source>
</evidence>
<evidence type="ECO:0000256" key="7">
    <source>
        <dbReference type="SAM" id="Phobius"/>
    </source>
</evidence>
<evidence type="ECO:0000313" key="8">
    <source>
        <dbReference type="EMBL" id="CAH1775488.1"/>
    </source>
</evidence>
<comment type="caution">
    <text evidence="8">The sequence shown here is derived from an EMBL/GenBank/DDBJ whole genome shotgun (WGS) entry which is preliminary data.</text>
</comment>
<evidence type="ECO:0000256" key="1">
    <source>
        <dbReference type="ARBA" id="ARBA00004141"/>
    </source>
</evidence>
<keyword evidence="4 7" id="KW-0812">Transmembrane</keyword>
<evidence type="ECO:0000256" key="2">
    <source>
        <dbReference type="ARBA" id="ARBA00007509"/>
    </source>
</evidence>
<keyword evidence="9" id="KW-1185">Reference proteome</keyword>
<feature type="transmembrane region" description="Helical" evidence="7">
    <location>
        <begin position="136"/>
        <end position="158"/>
    </location>
</feature>
<evidence type="ECO:0000256" key="3">
    <source>
        <dbReference type="ARBA" id="ARBA00022448"/>
    </source>
</evidence>
<feature type="transmembrane region" description="Helical" evidence="7">
    <location>
        <begin position="318"/>
        <end position="341"/>
    </location>
</feature>
<keyword evidence="5 7" id="KW-1133">Transmembrane helix</keyword>
<comment type="similarity">
    <text evidence="2">Belongs to the ANKH family.</text>
</comment>
<name>A0A8S4N4N2_OWEFU</name>
<feature type="transmembrane region" description="Helical" evidence="7">
    <location>
        <begin position="53"/>
        <end position="72"/>
    </location>
</feature>
<proteinExistence type="inferred from homology"/>